<reference evidence="2 3" key="1">
    <citation type="submission" date="2019-07" db="EMBL/GenBank/DDBJ databases">
        <title>Rhodococcus cavernicolus sp. nov., isolated from a cave.</title>
        <authorList>
            <person name="Lee S.D."/>
        </authorList>
    </citation>
    <scope>NUCLEOTIDE SEQUENCE [LARGE SCALE GENOMIC DNA]</scope>
    <source>
        <strain evidence="2 3">C1-24</strain>
    </source>
</reference>
<evidence type="ECO:0000313" key="3">
    <source>
        <dbReference type="Proteomes" id="UP000322244"/>
    </source>
</evidence>
<dbReference type="Proteomes" id="UP000322244">
    <property type="component" value="Unassembled WGS sequence"/>
</dbReference>
<evidence type="ECO:0000313" key="2">
    <source>
        <dbReference type="EMBL" id="KAA0016078.1"/>
    </source>
</evidence>
<sequence>MKEDERNTERLKKTGQRYRLSNEPPIPFDITHCPPPISRSESVGCEIAVSMMRNNLTERSVDEHLASQWRTPTYRNNKFGIGGQLSLLMPKQEFDRPTQDAIVRSARYGIVHHRIGTEPPSEGTWPRRFPTVLVVGANSGHWMIVQLRSIGH</sequence>
<feature type="region of interest" description="Disordered" evidence="1">
    <location>
        <begin position="1"/>
        <end position="27"/>
    </location>
</feature>
<organism evidence="2 3">
    <name type="scientific">Antrihabitans cavernicola</name>
    <dbReference type="NCBI Taxonomy" id="2495913"/>
    <lineage>
        <taxon>Bacteria</taxon>
        <taxon>Bacillati</taxon>
        <taxon>Actinomycetota</taxon>
        <taxon>Actinomycetes</taxon>
        <taxon>Mycobacteriales</taxon>
        <taxon>Nocardiaceae</taxon>
        <taxon>Antrihabitans</taxon>
    </lineage>
</organism>
<feature type="compositionally biased region" description="Basic and acidic residues" evidence="1">
    <location>
        <begin position="1"/>
        <end position="12"/>
    </location>
</feature>
<keyword evidence="3" id="KW-1185">Reference proteome</keyword>
<protein>
    <submittedName>
        <fullName evidence="2">Uncharacterized protein</fullName>
    </submittedName>
</protein>
<accession>A0A5A7S4H8</accession>
<dbReference type="AlphaFoldDB" id="A0A5A7S4H8"/>
<name>A0A5A7S4H8_9NOCA</name>
<gene>
    <name evidence="2" type="ORF">FOY51_26765</name>
</gene>
<dbReference type="EMBL" id="VLNY01000031">
    <property type="protein sequence ID" value="KAA0016078.1"/>
    <property type="molecule type" value="Genomic_DNA"/>
</dbReference>
<comment type="caution">
    <text evidence="2">The sequence shown here is derived from an EMBL/GenBank/DDBJ whole genome shotgun (WGS) entry which is preliminary data.</text>
</comment>
<evidence type="ECO:0000256" key="1">
    <source>
        <dbReference type="SAM" id="MobiDB-lite"/>
    </source>
</evidence>
<proteinExistence type="predicted"/>